<comment type="caution">
    <text evidence="1">The sequence shown here is derived from an EMBL/GenBank/DDBJ whole genome shotgun (WGS) entry which is preliminary data.</text>
</comment>
<dbReference type="AlphaFoldDB" id="A0A918DB08"/>
<dbReference type="EMBL" id="BMMM01000030">
    <property type="protein sequence ID" value="GGN94356.1"/>
    <property type="molecule type" value="Genomic_DNA"/>
</dbReference>
<evidence type="ECO:0000313" key="2">
    <source>
        <dbReference type="Proteomes" id="UP000600365"/>
    </source>
</evidence>
<name>A0A918DB08_9ACTN</name>
<accession>A0A918DB08</accession>
<organism evidence="1 2">
    <name type="scientific">Streptomyces albiflavescens</name>
    <dbReference type="NCBI Taxonomy" id="1623582"/>
    <lineage>
        <taxon>Bacteria</taxon>
        <taxon>Bacillati</taxon>
        <taxon>Actinomycetota</taxon>
        <taxon>Actinomycetes</taxon>
        <taxon>Kitasatosporales</taxon>
        <taxon>Streptomycetaceae</taxon>
        <taxon>Streptomyces</taxon>
    </lineage>
</organism>
<dbReference type="Proteomes" id="UP000600365">
    <property type="component" value="Unassembled WGS sequence"/>
</dbReference>
<keyword evidence="2" id="KW-1185">Reference proteome</keyword>
<proteinExistence type="predicted"/>
<evidence type="ECO:0000313" key="1">
    <source>
        <dbReference type="EMBL" id="GGN94356.1"/>
    </source>
</evidence>
<gene>
    <name evidence="1" type="ORF">GCM10011579_093750</name>
</gene>
<reference evidence="1 2" key="1">
    <citation type="journal article" date="2014" name="Int. J. Syst. Evol. Microbiol.">
        <title>Complete genome sequence of Corynebacterium casei LMG S-19264T (=DSM 44701T), isolated from a smear-ripened cheese.</title>
        <authorList>
            <consortium name="US DOE Joint Genome Institute (JGI-PGF)"/>
            <person name="Walter F."/>
            <person name="Albersmeier A."/>
            <person name="Kalinowski J."/>
            <person name="Ruckert C."/>
        </authorList>
    </citation>
    <scope>NUCLEOTIDE SEQUENCE [LARGE SCALE GENOMIC DNA]</scope>
    <source>
        <strain evidence="1 2">CGMCC 4.7111</strain>
    </source>
</reference>
<protein>
    <submittedName>
        <fullName evidence="1">Uncharacterized protein</fullName>
    </submittedName>
</protein>
<sequence length="93" mass="10589">MYPRSPSLTSVSRSGLQAPFAFPSLWEVDGASSFPQVSQLHLRTTAPHPSVMAFSEANARTWDEIARNDPQDWKKNMARLAHDWVTYWRAQEA</sequence>